<comment type="catalytic activity">
    <reaction evidence="3">
        <text>L-seryl-[protein] + ATP = O-phospho-L-seryl-[protein] + ADP + H(+)</text>
        <dbReference type="Rhea" id="RHEA:17989"/>
        <dbReference type="Rhea" id="RHEA-COMP:9863"/>
        <dbReference type="Rhea" id="RHEA-COMP:11604"/>
        <dbReference type="ChEBI" id="CHEBI:15378"/>
        <dbReference type="ChEBI" id="CHEBI:29999"/>
        <dbReference type="ChEBI" id="CHEBI:30616"/>
        <dbReference type="ChEBI" id="CHEBI:83421"/>
        <dbReference type="ChEBI" id="CHEBI:456216"/>
    </reaction>
</comment>
<feature type="domain" description="Protein kinase" evidence="5">
    <location>
        <begin position="1"/>
        <end position="133"/>
    </location>
</feature>
<dbReference type="GO" id="GO:0007166">
    <property type="term" value="P:cell surface receptor signaling pathway"/>
    <property type="evidence" value="ECO:0007669"/>
    <property type="project" value="InterPro"/>
</dbReference>
<evidence type="ECO:0000256" key="3">
    <source>
        <dbReference type="ARBA" id="ARBA00047558"/>
    </source>
</evidence>
<dbReference type="GO" id="GO:0005524">
    <property type="term" value="F:ATP binding"/>
    <property type="evidence" value="ECO:0007669"/>
    <property type="project" value="UniProtKB-KW"/>
</dbReference>
<dbReference type="GO" id="GO:0005886">
    <property type="term" value="C:plasma membrane"/>
    <property type="evidence" value="ECO:0007669"/>
    <property type="project" value="TreeGrafter"/>
</dbReference>
<evidence type="ECO:0000256" key="1">
    <source>
        <dbReference type="ARBA" id="ARBA00022741"/>
    </source>
</evidence>
<protein>
    <recommendedName>
        <fullName evidence="5">Protein kinase domain-containing protein</fullName>
    </recommendedName>
</protein>
<dbReference type="InterPro" id="IPR000719">
    <property type="entry name" value="Prot_kinase_dom"/>
</dbReference>
<evidence type="ECO:0000313" key="7">
    <source>
        <dbReference type="Proteomes" id="UP000238479"/>
    </source>
</evidence>
<evidence type="ECO:0000313" key="6">
    <source>
        <dbReference type="EMBL" id="PRQ29761.1"/>
    </source>
</evidence>
<evidence type="ECO:0000256" key="4">
    <source>
        <dbReference type="ARBA" id="ARBA00047951"/>
    </source>
</evidence>
<reference evidence="6 7" key="1">
    <citation type="journal article" date="2018" name="Nat. Genet.">
        <title>The Rosa genome provides new insights in the design of modern roses.</title>
        <authorList>
            <person name="Bendahmane M."/>
        </authorList>
    </citation>
    <scope>NUCLEOTIDE SEQUENCE [LARGE SCALE GENOMIC DNA]</scope>
    <source>
        <strain evidence="7">cv. Old Blush</strain>
    </source>
</reference>
<dbReference type="InterPro" id="IPR011009">
    <property type="entry name" value="Kinase-like_dom_sf"/>
</dbReference>
<evidence type="ECO:0000259" key="5">
    <source>
        <dbReference type="PROSITE" id="PS50011"/>
    </source>
</evidence>
<dbReference type="InterPro" id="IPR045274">
    <property type="entry name" value="WAK-like"/>
</dbReference>
<comment type="caution">
    <text evidence="6">The sequence shown here is derived from an EMBL/GenBank/DDBJ whole genome shotgun (WGS) entry which is preliminary data.</text>
</comment>
<dbReference type="PROSITE" id="PS00108">
    <property type="entry name" value="PROTEIN_KINASE_ST"/>
    <property type="match status" value="1"/>
</dbReference>
<dbReference type="PANTHER" id="PTHR27005">
    <property type="entry name" value="WALL-ASSOCIATED RECEPTOR KINASE-LIKE 21"/>
    <property type="match status" value="1"/>
</dbReference>
<evidence type="ECO:0000256" key="2">
    <source>
        <dbReference type="ARBA" id="ARBA00022840"/>
    </source>
</evidence>
<proteinExistence type="predicted"/>
<accession>A0A2P6Q6F3</accession>
<dbReference type="Proteomes" id="UP000238479">
    <property type="component" value="Chromosome 5"/>
</dbReference>
<dbReference type="PROSITE" id="PS50011">
    <property type="entry name" value="PROTEIN_KINASE_DOM"/>
    <property type="match status" value="1"/>
</dbReference>
<dbReference type="SUPFAM" id="SSF56112">
    <property type="entry name" value="Protein kinase-like (PK-like)"/>
    <property type="match status" value="1"/>
</dbReference>
<sequence>MKILHRDVKATNILLDEKLTAKVSDFGASKLVLDDKTRLLTLMQGTMGYLDPKYLQSNTLTKKGDVYSFGVVLVEILTSENAVRFDKSKAERNLANLFVSTICLAPKPVGLQTVSFGRVIAQACQHRGVQSLG</sequence>
<keyword evidence="2" id="KW-0067">ATP-binding</keyword>
<dbReference type="PANTHER" id="PTHR27005:SF468">
    <property type="entry name" value="OS01G0310500 PROTEIN"/>
    <property type="match status" value="1"/>
</dbReference>
<gene>
    <name evidence="6" type="ORF">RchiOBHm_Chr5g0017311</name>
</gene>
<dbReference type="AlphaFoldDB" id="A0A2P6Q6F3"/>
<dbReference type="Gramene" id="PRQ29761">
    <property type="protein sequence ID" value="PRQ29761"/>
    <property type="gene ID" value="RchiOBHm_Chr5g0017311"/>
</dbReference>
<organism evidence="6 7">
    <name type="scientific">Rosa chinensis</name>
    <name type="common">China rose</name>
    <dbReference type="NCBI Taxonomy" id="74649"/>
    <lineage>
        <taxon>Eukaryota</taxon>
        <taxon>Viridiplantae</taxon>
        <taxon>Streptophyta</taxon>
        <taxon>Embryophyta</taxon>
        <taxon>Tracheophyta</taxon>
        <taxon>Spermatophyta</taxon>
        <taxon>Magnoliopsida</taxon>
        <taxon>eudicotyledons</taxon>
        <taxon>Gunneridae</taxon>
        <taxon>Pentapetalae</taxon>
        <taxon>rosids</taxon>
        <taxon>fabids</taxon>
        <taxon>Rosales</taxon>
        <taxon>Rosaceae</taxon>
        <taxon>Rosoideae</taxon>
        <taxon>Rosoideae incertae sedis</taxon>
        <taxon>Rosa</taxon>
    </lineage>
</organism>
<dbReference type="GO" id="GO:0004674">
    <property type="term" value="F:protein serine/threonine kinase activity"/>
    <property type="evidence" value="ECO:0007669"/>
    <property type="project" value="TreeGrafter"/>
</dbReference>
<dbReference type="InterPro" id="IPR008271">
    <property type="entry name" value="Ser/Thr_kinase_AS"/>
</dbReference>
<name>A0A2P6Q6F3_ROSCH</name>
<dbReference type="EMBL" id="PDCK01000043">
    <property type="protein sequence ID" value="PRQ29761.1"/>
    <property type="molecule type" value="Genomic_DNA"/>
</dbReference>
<keyword evidence="7" id="KW-1185">Reference proteome</keyword>
<keyword evidence="6" id="KW-0808">Transferase</keyword>
<dbReference type="Gene3D" id="1.10.510.10">
    <property type="entry name" value="Transferase(Phosphotransferase) domain 1"/>
    <property type="match status" value="1"/>
</dbReference>
<comment type="catalytic activity">
    <reaction evidence="4">
        <text>L-threonyl-[protein] + ATP = O-phospho-L-threonyl-[protein] + ADP + H(+)</text>
        <dbReference type="Rhea" id="RHEA:46608"/>
        <dbReference type="Rhea" id="RHEA-COMP:11060"/>
        <dbReference type="Rhea" id="RHEA-COMP:11605"/>
        <dbReference type="ChEBI" id="CHEBI:15378"/>
        <dbReference type="ChEBI" id="CHEBI:30013"/>
        <dbReference type="ChEBI" id="CHEBI:30616"/>
        <dbReference type="ChEBI" id="CHEBI:61977"/>
        <dbReference type="ChEBI" id="CHEBI:456216"/>
    </reaction>
</comment>
<dbReference type="Pfam" id="PF00069">
    <property type="entry name" value="Pkinase"/>
    <property type="match status" value="1"/>
</dbReference>
<dbReference type="OMA" id="MEKILHL"/>
<keyword evidence="1" id="KW-0547">Nucleotide-binding</keyword>